<dbReference type="InterPro" id="IPR010862">
    <property type="entry name" value="DUF1493"/>
</dbReference>
<sequence>MTGLAVDPAHNKPRQRDIFCFAALKTQNISLLGDVTCLMESEIIAFVSEFTGVKAEKISPDTLINFDLGVDGDDGAELLEEFSARFGVDLSPISETYFGPEGISVGFLFLWPYYLYRRIKGYKPKGIAPLSVGHLVRSAESEKWASM</sequence>
<keyword evidence="2" id="KW-1185">Reference proteome</keyword>
<dbReference type="Pfam" id="PF07377">
    <property type="entry name" value="DUF1493"/>
    <property type="match status" value="1"/>
</dbReference>
<accession>A0A3N1NVK4</accession>
<protein>
    <submittedName>
        <fullName evidence="1">Uncharacterized protein DUF1493</fullName>
    </submittedName>
</protein>
<dbReference type="SUPFAM" id="SSF47336">
    <property type="entry name" value="ACP-like"/>
    <property type="match status" value="1"/>
</dbReference>
<comment type="caution">
    <text evidence="1">The sequence shown here is derived from an EMBL/GenBank/DDBJ whole genome shotgun (WGS) entry which is preliminary data.</text>
</comment>
<dbReference type="Gene3D" id="1.10.1200.10">
    <property type="entry name" value="ACP-like"/>
    <property type="match status" value="1"/>
</dbReference>
<dbReference type="EMBL" id="RJUK01000001">
    <property type="protein sequence ID" value="ROQ19481.1"/>
    <property type="molecule type" value="Genomic_DNA"/>
</dbReference>
<dbReference type="AlphaFoldDB" id="A0A3N1NVK4"/>
<gene>
    <name evidence="1" type="ORF">EDC38_0063</name>
</gene>
<dbReference type="InterPro" id="IPR036736">
    <property type="entry name" value="ACP-like_sf"/>
</dbReference>
<reference evidence="1 2" key="1">
    <citation type="submission" date="2018-11" db="EMBL/GenBank/DDBJ databases">
        <title>Genomic Encyclopedia of Type Strains, Phase IV (KMG-IV): sequencing the most valuable type-strain genomes for metagenomic binning, comparative biology and taxonomic classification.</title>
        <authorList>
            <person name="Goeker M."/>
        </authorList>
    </citation>
    <scope>NUCLEOTIDE SEQUENCE [LARGE SCALE GENOMIC DNA]</scope>
    <source>
        <strain evidence="1 2">DSM 16974</strain>
    </source>
</reference>
<name>A0A3N1NVK4_9GAMM</name>
<evidence type="ECO:0000313" key="2">
    <source>
        <dbReference type="Proteomes" id="UP000273643"/>
    </source>
</evidence>
<organism evidence="1 2">
    <name type="scientific">Marinimicrobium koreense</name>
    <dbReference type="NCBI Taxonomy" id="306545"/>
    <lineage>
        <taxon>Bacteria</taxon>
        <taxon>Pseudomonadati</taxon>
        <taxon>Pseudomonadota</taxon>
        <taxon>Gammaproteobacteria</taxon>
        <taxon>Cellvibrionales</taxon>
        <taxon>Cellvibrionaceae</taxon>
        <taxon>Marinimicrobium</taxon>
    </lineage>
</organism>
<proteinExistence type="predicted"/>
<dbReference type="OrthoDB" id="5737266at2"/>
<dbReference type="Proteomes" id="UP000273643">
    <property type="component" value="Unassembled WGS sequence"/>
</dbReference>
<evidence type="ECO:0000313" key="1">
    <source>
        <dbReference type="EMBL" id="ROQ19481.1"/>
    </source>
</evidence>